<gene>
    <name evidence="1" type="ORF">E2562_024025</name>
</gene>
<dbReference type="AlphaFoldDB" id="A0A6G1CTW4"/>
<organism evidence="1 2">
    <name type="scientific">Oryza meyeriana var. granulata</name>
    <dbReference type="NCBI Taxonomy" id="110450"/>
    <lineage>
        <taxon>Eukaryota</taxon>
        <taxon>Viridiplantae</taxon>
        <taxon>Streptophyta</taxon>
        <taxon>Embryophyta</taxon>
        <taxon>Tracheophyta</taxon>
        <taxon>Spermatophyta</taxon>
        <taxon>Magnoliopsida</taxon>
        <taxon>Liliopsida</taxon>
        <taxon>Poales</taxon>
        <taxon>Poaceae</taxon>
        <taxon>BOP clade</taxon>
        <taxon>Oryzoideae</taxon>
        <taxon>Oryzeae</taxon>
        <taxon>Oryzinae</taxon>
        <taxon>Oryza</taxon>
        <taxon>Oryza meyeriana</taxon>
    </lineage>
</organism>
<accession>A0A6G1CTW4</accession>
<proteinExistence type="predicted"/>
<sequence length="83" mass="9430">MDDVRLQASSCFVRFSRSVLCHSLSACHCPSIGSSELDDTKDDGDVSRYEEAERFYQGHPSLSSMFAWTSSSGRLWRYRWQGG</sequence>
<keyword evidence="2" id="KW-1185">Reference proteome</keyword>
<comment type="caution">
    <text evidence="1">The sequence shown here is derived from an EMBL/GenBank/DDBJ whole genome shotgun (WGS) entry which is preliminary data.</text>
</comment>
<protein>
    <submittedName>
        <fullName evidence="1">Uncharacterized protein</fullName>
    </submittedName>
</protein>
<dbReference type="Proteomes" id="UP000479710">
    <property type="component" value="Unassembled WGS sequence"/>
</dbReference>
<evidence type="ECO:0000313" key="1">
    <source>
        <dbReference type="EMBL" id="KAF0903033.1"/>
    </source>
</evidence>
<dbReference type="EMBL" id="SPHZ02000008">
    <property type="protein sequence ID" value="KAF0903033.1"/>
    <property type="molecule type" value="Genomic_DNA"/>
</dbReference>
<name>A0A6G1CTW4_9ORYZ</name>
<reference evidence="1 2" key="1">
    <citation type="submission" date="2019-11" db="EMBL/GenBank/DDBJ databases">
        <title>Whole genome sequence of Oryza granulata.</title>
        <authorList>
            <person name="Li W."/>
        </authorList>
    </citation>
    <scope>NUCLEOTIDE SEQUENCE [LARGE SCALE GENOMIC DNA]</scope>
    <source>
        <strain evidence="2">cv. Menghai</strain>
        <tissue evidence="1">Leaf</tissue>
    </source>
</reference>
<evidence type="ECO:0000313" key="2">
    <source>
        <dbReference type="Proteomes" id="UP000479710"/>
    </source>
</evidence>